<evidence type="ECO:0000313" key="4">
    <source>
        <dbReference type="EMBL" id="KAK3782628.1"/>
    </source>
</evidence>
<keyword evidence="5" id="KW-1185">Reference proteome</keyword>
<gene>
    <name evidence="4" type="ORF">RRG08_015203</name>
</gene>
<keyword evidence="2" id="KW-1133">Transmembrane helix</keyword>
<feature type="transmembrane region" description="Helical" evidence="2">
    <location>
        <begin position="144"/>
        <end position="164"/>
    </location>
</feature>
<name>A0AAE1A7V9_9GAST</name>
<organism evidence="4 5">
    <name type="scientific">Elysia crispata</name>
    <name type="common">lettuce slug</name>
    <dbReference type="NCBI Taxonomy" id="231223"/>
    <lineage>
        <taxon>Eukaryota</taxon>
        <taxon>Metazoa</taxon>
        <taxon>Spiralia</taxon>
        <taxon>Lophotrochozoa</taxon>
        <taxon>Mollusca</taxon>
        <taxon>Gastropoda</taxon>
        <taxon>Heterobranchia</taxon>
        <taxon>Euthyneura</taxon>
        <taxon>Panpulmonata</taxon>
        <taxon>Sacoglossa</taxon>
        <taxon>Placobranchoidea</taxon>
        <taxon>Plakobranchidae</taxon>
        <taxon>Elysia</taxon>
    </lineage>
</organism>
<feature type="compositionally biased region" description="Basic and acidic residues" evidence="1">
    <location>
        <begin position="59"/>
        <end position="74"/>
    </location>
</feature>
<evidence type="ECO:0000256" key="2">
    <source>
        <dbReference type="SAM" id="Phobius"/>
    </source>
</evidence>
<feature type="compositionally biased region" description="Low complexity" evidence="1">
    <location>
        <begin position="111"/>
        <end position="123"/>
    </location>
</feature>
<evidence type="ECO:0000256" key="1">
    <source>
        <dbReference type="SAM" id="MobiDB-lite"/>
    </source>
</evidence>
<dbReference type="EMBL" id="JAWDGP010002490">
    <property type="protein sequence ID" value="KAK3782628.1"/>
    <property type="molecule type" value="Genomic_DNA"/>
</dbReference>
<feature type="region of interest" description="Disordered" evidence="1">
    <location>
        <begin position="111"/>
        <end position="132"/>
    </location>
</feature>
<accession>A0AAE1A7V9</accession>
<comment type="caution">
    <text evidence="4">The sequence shown here is derived from an EMBL/GenBank/DDBJ whole genome shotgun (WGS) entry which is preliminary data.</text>
</comment>
<feature type="region of interest" description="Disordered" evidence="1">
    <location>
        <begin position="188"/>
        <end position="224"/>
    </location>
</feature>
<feature type="chain" id="PRO_5042097160" evidence="3">
    <location>
        <begin position="23"/>
        <end position="224"/>
    </location>
</feature>
<feature type="signal peptide" evidence="3">
    <location>
        <begin position="1"/>
        <end position="22"/>
    </location>
</feature>
<keyword evidence="3" id="KW-0732">Signal</keyword>
<sequence length="224" mass="23731">MSGLSLCFVVVLILLKLPCAQGRLPSATTDRETTVDTAIITTPPERETTAEPAIITPPPERETTVETTPPDRETDYASMTNIVFMTTPSANQNNADAMTTTGAEFSLMTQSNNAASSSSSNSSICATHDTEPPPKYTEKLLKVIGYPLGALLGLSFLIAVTLIIGRRYGAILKRDSTPLTDCEVGDLSASSTGSRAVTNPTFSLNEAEGGKEKGNDDIMIADPK</sequence>
<reference evidence="4" key="1">
    <citation type="journal article" date="2023" name="G3 (Bethesda)">
        <title>A reference genome for the long-term kleptoplast-retaining sea slug Elysia crispata morphotype clarki.</title>
        <authorList>
            <person name="Eastman K.E."/>
            <person name="Pendleton A.L."/>
            <person name="Shaikh M.A."/>
            <person name="Suttiyut T."/>
            <person name="Ogas R."/>
            <person name="Tomko P."/>
            <person name="Gavelis G."/>
            <person name="Widhalm J.R."/>
            <person name="Wisecaver J.H."/>
        </authorList>
    </citation>
    <scope>NUCLEOTIDE SEQUENCE</scope>
    <source>
        <strain evidence="4">ECLA1</strain>
    </source>
</reference>
<proteinExistence type="predicted"/>
<evidence type="ECO:0000313" key="5">
    <source>
        <dbReference type="Proteomes" id="UP001283361"/>
    </source>
</evidence>
<feature type="compositionally biased region" description="Polar residues" evidence="1">
    <location>
        <begin position="188"/>
        <end position="204"/>
    </location>
</feature>
<keyword evidence="2" id="KW-0812">Transmembrane</keyword>
<protein>
    <submittedName>
        <fullName evidence="4">Uncharacterized protein</fullName>
    </submittedName>
</protein>
<evidence type="ECO:0000256" key="3">
    <source>
        <dbReference type="SAM" id="SignalP"/>
    </source>
</evidence>
<keyword evidence="2" id="KW-0472">Membrane</keyword>
<dbReference type="AlphaFoldDB" id="A0AAE1A7V9"/>
<dbReference type="Proteomes" id="UP001283361">
    <property type="component" value="Unassembled WGS sequence"/>
</dbReference>
<feature type="region of interest" description="Disordered" evidence="1">
    <location>
        <begin position="46"/>
        <end position="74"/>
    </location>
</feature>